<protein>
    <submittedName>
        <fullName evidence="1">Uncharacterized protein</fullName>
    </submittedName>
</protein>
<proteinExistence type="predicted"/>
<evidence type="ECO:0000313" key="2">
    <source>
        <dbReference type="Proteomes" id="UP000094271"/>
    </source>
</evidence>
<dbReference type="AlphaFoldDB" id="A0A1E3U6B0"/>
<reference evidence="1 2" key="1">
    <citation type="submission" date="2016-08" db="EMBL/GenBank/DDBJ databases">
        <authorList>
            <person name="Seilhamer J.J."/>
        </authorList>
    </citation>
    <scope>NUCLEOTIDE SEQUENCE [LARGE SCALE GENOMIC DNA]</scope>
    <source>
        <strain evidence="1 2">NML150140-1</strain>
    </source>
</reference>
<dbReference type="OrthoDB" id="1925079at2"/>
<accession>A0A1E3U6B0</accession>
<dbReference type="RefSeq" id="WP_069432493.1">
    <property type="nucleotide sequence ID" value="NZ_MEHA01000047.1"/>
</dbReference>
<organism evidence="1 2">
    <name type="scientific">Eisenbergiella tayi</name>
    <dbReference type="NCBI Taxonomy" id="1432052"/>
    <lineage>
        <taxon>Bacteria</taxon>
        <taxon>Bacillati</taxon>
        <taxon>Bacillota</taxon>
        <taxon>Clostridia</taxon>
        <taxon>Lachnospirales</taxon>
        <taxon>Lachnospiraceae</taxon>
        <taxon>Eisenbergiella</taxon>
    </lineage>
</organism>
<sequence>MKKNIRVSEPSPEMQEKIRRARSAIVNQKMRMVKCPYCGHNAIAVFEDSRGHIQAKCKACGRETVFDVINMRRLLLHLHRR</sequence>
<evidence type="ECO:0000313" key="1">
    <source>
        <dbReference type="EMBL" id="ODR37983.1"/>
    </source>
</evidence>
<dbReference type="EMBL" id="MEHA01000047">
    <property type="protein sequence ID" value="ODR37983.1"/>
    <property type="molecule type" value="Genomic_DNA"/>
</dbReference>
<comment type="caution">
    <text evidence="1">The sequence shown here is derived from an EMBL/GenBank/DDBJ whole genome shotgun (WGS) entry which is preliminary data.</text>
</comment>
<dbReference type="Proteomes" id="UP000094271">
    <property type="component" value="Unassembled WGS sequence"/>
</dbReference>
<name>A0A1E3U6B0_9FIRM</name>
<gene>
    <name evidence="1" type="ORF">BEI59_34535</name>
</gene>